<evidence type="ECO:0000313" key="3">
    <source>
        <dbReference type="Proteomes" id="UP001301769"/>
    </source>
</evidence>
<feature type="region of interest" description="Disordered" evidence="1">
    <location>
        <begin position="80"/>
        <end position="223"/>
    </location>
</feature>
<keyword evidence="3" id="KW-1185">Reference proteome</keyword>
<dbReference type="EMBL" id="MU858082">
    <property type="protein sequence ID" value="KAK4215209.1"/>
    <property type="molecule type" value="Genomic_DNA"/>
</dbReference>
<sequence length="223" mass="23285">MSVPGMQYPLQSVFSLETSYSRTHELLAVLDDIYKGRDNYFFGLAEDKYILRAPRALSLAERNRIDEVAYRHYDQDVEDEVNGETDPASPVAVPQPGGPAIPPAPSPAATNLSVASPTAAAVTPESGAISTGATTTASSGTRSLTKVKDFIRSLTPCGRRPRSPTGRPVSPGEPGPAVATSNPGIETSNVGDDGPGAPEPGAVQMQPLAAQQAHPGEEPWAAP</sequence>
<feature type="compositionally biased region" description="Pro residues" evidence="1">
    <location>
        <begin position="96"/>
        <end position="106"/>
    </location>
</feature>
<dbReference type="AlphaFoldDB" id="A0AAN6Y9L8"/>
<gene>
    <name evidence="2" type="ORF">QBC37DRAFT_398798</name>
</gene>
<evidence type="ECO:0000256" key="1">
    <source>
        <dbReference type="SAM" id="MobiDB-lite"/>
    </source>
</evidence>
<evidence type="ECO:0000313" key="2">
    <source>
        <dbReference type="EMBL" id="KAK4215209.1"/>
    </source>
</evidence>
<comment type="caution">
    <text evidence="2">The sequence shown here is derived from an EMBL/GenBank/DDBJ whole genome shotgun (WGS) entry which is preliminary data.</text>
</comment>
<accession>A0AAN6Y9L8</accession>
<dbReference type="Proteomes" id="UP001301769">
    <property type="component" value="Unassembled WGS sequence"/>
</dbReference>
<feature type="compositionally biased region" description="Low complexity" evidence="1">
    <location>
        <begin position="126"/>
        <end position="143"/>
    </location>
</feature>
<proteinExistence type="predicted"/>
<reference evidence="2" key="2">
    <citation type="submission" date="2023-05" db="EMBL/GenBank/DDBJ databases">
        <authorList>
            <consortium name="Lawrence Berkeley National Laboratory"/>
            <person name="Steindorff A."/>
            <person name="Hensen N."/>
            <person name="Bonometti L."/>
            <person name="Westerberg I."/>
            <person name="Brannstrom I.O."/>
            <person name="Guillou S."/>
            <person name="Cros-Aarteil S."/>
            <person name="Calhoun S."/>
            <person name="Haridas S."/>
            <person name="Kuo A."/>
            <person name="Mondo S."/>
            <person name="Pangilinan J."/>
            <person name="Riley R."/>
            <person name="Labutti K."/>
            <person name="Andreopoulos B."/>
            <person name="Lipzen A."/>
            <person name="Chen C."/>
            <person name="Yanf M."/>
            <person name="Daum C."/>
            <person name="Ng V."/>
            <person name="Clum A."/>
            <person name="Ohm R."/>
            <person name="Martin F."/>
            <person name="Silar P."/>
            <person name="Natvig D."/>
            <person name="Lalanne C."/>
            <person name="Gautier V."/>
            <person name="Ament-Velasquez S.L."/>
            <person name="Kruys A."/>
            <person name="Hutchinson M.I."/>
            <person name="Powell A.J."/>
            <person name="Barry K."/>
            <person name="Miller A.N."/>
            <person name="Grigoriev I.V."/>
            <person name="Debuchy R."/>
            <person name="Gladieux P."/>
            <person name="Thoren M.H."/>
            <person name="Johannesson H."/>
        </authorList>
    </citation>
    <scope>NUCLEOTIDE SEQUENCE</scope>
    <source>
        <strain evidence="2">PSN293</strain>
    </source>
</reference>
<feature type="compositionally biased region" description="Polar residues" evidence="1">
    <location>
        <begin position="179"/>
        <end position="190"/>
    </location>
</feature>
<feature type="compositionally biased region" description="Low complexity" evidence="1">
    <location>
        <begin position="191"/>
        <end position="202"/>
    </location>
</feature>
<protein>
    <submittedName>
        <fullName evidence="2">Uncharacterized protein</fullName>
    </submittedName>
</protein>
<reference evidence="2" key="1">
    <citation type="journal article" date="2023" name="Mol. Phylogenet. Evol.">
        <title>Genome-scale phylogeny and comparative genomics of the fungal order Sordariales.</title>
        <authorList>
            <person name="Hensen N."/>
            <person name="Bonometti L."/>
            <person name="Westerberg I."/>
            <person name="Brannstrom I.O."/>
            <person name="Guillou S."/>
            <person name="Cros-Aarteil S."/>
            <person name="Calhoun S."/>
            <person name="Haridas S."/>
            <person name="Kuo A."/>
            <person name="Mondo S."/>
            <person name="Pangilinan J."/>
            <person name="Riley R."/>
            <person name="LaButti K."/>
            <person name="Andreopoulos B."/>
            <person name="Lipzen A."/>
            <person name="Chen C."/>
            <person name="Yan M."/>
            <person name="Daum C."/>
            <person name="Ng V."/>
            <person name="Clum A."/>
            <person name="Steindorff A."/>
            <person name="Ohm R.A."/>
            <person name="Martin F."/>
            <person name="Silar P."/>
            <person name="Natvig D.O."/>
            <person name="Lalanne C."/>
            <person name="Gautier V."/>
            <person name="Ament-Velasquez S.L."/>
            <person name="Kruys A."/>
            <person name="Hutchinson M.I."/>
            <person name="Powell A.J."/>
            <person name="Barry K."/>
            <person name="Miller A.N."/>
            <person name="Grigoriev I.V."/>
            <person name="Debuchy R."/>
            <person name="Gladieux P."/>
            <person name="Hiltunen Thoren M."/>
            <person name="Johannesson H."/>
        </authorList>
    </citation>
    <scope>NUCLEOTIDE SEQUENCE</scope>
    <source>
        <strain evidence="2">PSN293</strain>
    </source>
</reference>
<organism evidence="2 3">
    <name type="scientific">Rhypophila decipiens</name>
    <dbReference type="NCBI Taxonomy" id="261697"/>
    <lineage>
        <taxon>Eukaryota</taxon>
        <taxon>Fungi</taxon>
        <taxon>Dikarya</taxon>
        <taxon>Ascomycota</taxon>
        <taxon>Pezizomycotina</taxon>
        <taxon>Sordariomycetes</taxon>
        <taxon>Sordariomycetidae</taxon>
        <taxon>Sordariales</taxon>
        <taxon>Naviculisporaceae</taxon>
        <taxon>Rhypophila</taxon>
    </lineage>
</organism>
<name>A0AAN6Y9L8_9PEZI</name>